<evidence type="ECO:0000256" key="6">
    <source>
        <dbReference type="ARBA" id="ARBA00049117"/>
    </source>
</evidence>
<dbReference type="Gene3D" id="3.40.50.300">
    <property type="entry name" value="P-loop containing nucleotide triphosphate hydrolases"/>
    <property type="match status" value="1"/>
</dbReference>
<dbReference type="GO" id="GO:0005737">
    <property type="term" value="C:cytoplasm"/>
    <property type="evidence" value="ECO:0007669"/>
    <property type="project" value="TreeGrafter"/>
</dbReference>
<keyword evidence="2" id="KW-0378">Hydrolase</keyword>
<dbReference type="InterPro" id="IPR027417">
    <property type="entry name" value="P-loop_NTPase"/>
</dbReference>
<dbReference type="EMBL" id="BMZO01000009">
    <property type="protein sequence ID" value="GHC76440.1"/>
    <property type="molecule type" value="Genomic_DNA"/>
</dbReference>
<dbReference type="InterPro" id="IPR011629">
    <property type="entry name" value="CobW-like_C"/>
</dbReference>
<evidence type="ECO:0000313" key="9">
    <source>
        <dbReference type="Proteomes" id="UP000641137"/>
    </source>
</evidence>
<evidence type="ECO:0000256" key="5">
    <source>
        <dbReference type="ARBA" id="ARBA00045658"/>
    </source>
</evidence>
<keyword evidence="9" id="KW-1185">Reference proteome</keyword>
<name>A0A8J3DRC6_9HYPH</name>
<dbReference type="SUPFAM" id="SSF52540">
    <property type="entry name" value="P-loop containing nucleoside triphosphate hydrolases"/>
    <property type="match status" value="1"/>
</dbReference>
<evidence type="ECO:0000256" key="3">
    <source>
        <dbReference type="ARBA" id="ARBA00023186"/>
    </source>
</evidence>
<organism evidence="8 9">
    <name type="scientific">Limoniibacter endophyticus</name>
    <dbReference type="NCBI Taxonomy" id="1565040"/>
    <lineage>
        <taxon>Bacteria</taxon>
        <taxon>Pseudomonadati</taxon>
        <taxon>Pseudomonadota</taxon>
        <taxon>Alphaproteobacteria</taxon>
        <taxon>Hyphomicrobiales</taxon>
        <taxon>Bartonellaceae</taxon>
        <taxon>Limoniibacter</taxon>
    </lineage>
</organism>
<comment type="catalytic activity">
    <reaction evidence="6">
        <text>GTP + H2O = GDP + phosphate + H(+)</text>
        <dbReference type="Rhea" id="RHEA:19669"/>
        <dbReference type="ChEBI" id="CHEBI:15377"/>
        <dbReference type="ChEBI" id="CHEBI:15378"/>
        <dbReference type="ChEBI" id="CHEBI:37565"/>
        <dbReference type="ChEBI" id="CHEBI:43474"/>
        <dbReference type="ChEBI" id="CHEBI:58189"/>
    </reaction>
    <physiologicalReaction direction="left-to-right" evidence="6">
        <dbReference type="Rhea" id="RHEA:19670"/>
    </physiologicalReaction>
</comment>
<evidence type="ECO:0000313" key="8">
    <source>
        <dbReference type="EMBL" id="GHC76440.1"/>
    </source>
</evidence>
<dbReference type="InterPro" id="IPR036627">
    <property type="entry name" value="CobW-likC_sf"/>
</dbReference>
<keyword evidence="3" id="KW-0143">Chaperone</keyword>
<dbReference type="Pfam" id="PF07683">
    <property type="entry name" value="CobW_C"/>
    <property type="match status" value="1"/>
</dbReference>
<dbReference type="GO" id="GO:0016787">
    <property type="term" value="F:hydrolase activity"/>
    <property type="evidence" value="ECO:0007669"/>
    <property type="project" value="UniProtKB-KW"/>
</dbReference>
<dbReference type="InterPro" id="IPR051316">
    <property type="entry name" value="Zinc-reg_GTPase_activator"/>
</dbReference>
<protein>
    <submittedName>
        <fullName evidence="8">ATP-binding protein</fullName>
    </submittedName>
</protein>
<evidence type="ECO:0000256" key="2">
    <source>
        <dbReference type="ARBA" id="ARBA00022801"/>
    </source>
</evidence>
<evidence type="ECO:0000256" key="1">
    <source>
        <dbReference type="ARBA" id="ARBA00022741"/>
    </source>
</evidence>
<reference evidence="8" key="2">
    <citation type="submission" date="2020-09" db="EMBL/GenBank/DDBJ databases">
        <authorList>
            <person name="Sun Q."/>
            <person name="Kim S."/>
        </authorList>
    </citation>
    <scope>NUCLEOTIDE SEQUENCE</scope>
    <source>
        <strain evidence="8">KCTC 42097</strain>
    </source>
</reference>
<dbReference type="SUPFAM" id="SSF90002">
    <property type="entry name" value="Hypothetical protein YjiA, C-terminal domain"/>
    <property type="match status" value="1"/>
</dbReference>
<proteinExistence type="inferred from homology"/>
<dbReference type="RefSeq" id="WP_189491175.1">
    <property type="nucleotide sequence ID" value="NZ_BMZO01000009.1"/>
</dbReference>
<gene>
    <name evidence="8" type="ORF">GCM10010136_27140</name>
</gene>
<feature type="domain" description="CobW C-terminal" evidence="7">
    <location>
        <begin position="247"/>
        <end position="342"/>
    </location>
</feature>
<dbReference type="Proteomes" id="UP000641137">
    <property type="component" value="Unassembled WGS sequence"/>
</dbReference>
<dbReference type="InterPro" id="IPR003495">
    <property type="entry name" value="CobW/HypB/UreG_nucleotide-bd"/>
</dbReference>
<comment type="function">
    <text evidence="5">Zinc chaperone that directly transfers zinc cofactor to target proteins, thereby activating them. Zinc is transferred from the CXCC motif in the GTPase domain to the zinc binding site in target proteins in a process requiring GTP hydrolysis.</text>
</comment>
<dbReference type="PANTHER" id="PTHR13748">
    <property type="entry name" value="COBW-RELATED"/>
    <property type="match status" value="1"/>
</dbReference>
<keyword evidence="8" id="KW-0067">ATP-binding</keyword>
<dbReference type="Gene3D" id="3.30.1220.10">
    <property type="entry name" value="CobW-like, C-terminal domain"/>
    <property type="match status" value="1"/>
</dbReference>
<keyword evidence="1" id="KW-0547">Nucleotide-binding</keyword>
<dbReference type="GO" id="GO:0005524">
    <property type="term" value="F:ATP binding"/>
    <property type="evidence" value="ECO:0007669"/>
    <property type="project" value="UniProtKB-KW"/>
</dbReference>
<dbReference type="CDD" id="cd03112">
    <property type="entry name" value="CobW-like"/>
    <property type="match status" value="1"/>
</dbReference>
<accession>A0A8J3DRC6</accession>
<evidence type="ECO:0000259" key="7">
    <source>
        <dbReference type="SMART" id="SM00833"/>
    </source>
</evidence>
<dbReference type="SMART" id="SM00833">
    <property type="entry name" value="CobW_C"/>
    <property type="match status" value="1"/>
</dbReference>
<dbReference type="AlphaFoldDB" id="A0A8J3DRC6"/>
<dbReference type="PANTHER" id="PTHR13748:SF62">
    <property type="entry name" value="COBW DOMAIN-CONTAINING PROTEIN"/>
    <property type="match status" value="1"/>
</dbReference>
<comment type="caution">
    <text evidence="8">The sequence shown here is derived from an EMBL/GenBank/DDBJ whole genome shotgun (WGS) entry which is preliminary data.</text>
</comment>
<dbReference type="Pfam" id="PF02492">
    <property type="entry name" value="cobW"/>
    <property type="match status" value="1"/>
</dbReference>
<evidence type="ECO:0000256" key="4">
    <source>
        <dbReference type="ARBA" id="ARBA00034320"/>
    </source>
</evidence>
<comment type="similarity">
    <text evidence="4">Belongs to the SIMIBI class G3E GTPase family. ZNG1 subfamily.</text>
</comment>
<sequence>MNEPVPVSILTGFLGAGKTTLLNRLLNSGSLSDCAVIINEFGSVSLDHLLVEQANENIVELPDGCVCCVMRGALVDTLADLLDRAQTRRIPRLSRIVIETTGLADPSPVLKALMGHPVLMGMLRLDGVIALVDAVNGSMTLAKHEEARRQVAVADRILISKTDLIADDAVLATLKADMRALNPRAAFLDMSDVVADKGLVSCGPYNLSEKDDAVREWLGEKAEHDHAPQFEHDHHAHHHHDHAHSHIQTISLVHDGAVSFGVVDAFLGQLRAIAGDHLLRLKGLVETMEHPERPLVVHGVQSLFHPPVRLERWPDSSRGTRMVVIMDGGSLDEVKRTFLALFGTPQIDMADHAALSDNPLAIAGFTVR</sequence>
<reference evidence="8" key="1">
    <citation type="journal article" date="2014" name="Int. J. Syst. Evol. Microbiol.">
        <title>Complete genome sequence of Corynebacterium casei LMG S-19264T (=DSM 44701T), isolated from a smear-ripened cheese.</title>
        <authorList>
            <consortium name="US DOE Joint Genome Institute (JGI-PGF)"/>
            <person name="Walter F."/>
            <person name="Albersmeier A."/>
            <person name="Kalinowski J."/>
            <person name="Ruckert C."/>
        </authorList>
    </citation>
    <scope>NUCLEOTIDE SEQUENCE</scope>
    <source>
        <strain evidence="8">KCTC 42097</strain>
    </source>
</reference>